<evidence type="ECO:0000256" key="2">
    <source>
        <dbReference type="SAM" id="SignalP"/>
    </source>
</evidence>
<reference evidence="4" key="1">
    <citation type="submission" date="2016-09" db="EMBL/GenBank/DDBJ databases">
        <authorList>
            <person name="Varghese N."/>
            <person name="Submissions S."/>
        </authorList>
    </citation>
    <scope>NUCLEOTIDE SEQUENCE [LARGE SCALE GENOMIC DNA]</scope>
    <source>
        <strain evidence="4">JS23</strain>
    </source>
</reference>
<dbReference type="GO" id="GO:0015627">
    <property type="term" value="C:type II protein secretion system complex"/>
    <property type="evidence" value="ECO:0007669"/>
    <property type="project" value="TreeGrafter"/>
</dbReference>
<dbReference type="InterPro" id="IPR051675">
    <property type="entry name" value="Endo/Exo/Phosphatase_dom_1"/>
</dbReference>
<dbReference type="Proteomes" id="UP000243719">
    <property type="component" value="Unassembled WGS sequence"/>
</dbReference>
<feature type="chain" id="PRO_5017446907" evidence="2">
    <location>
        <begin position="21"/>
        <end position="109"/>
    </location>
</feature>
<feature type="compositionally biased region" description="Low complexity" evidence="1">
    <location>
        <begin position="84"/>
        <end position="103"/>
    </location>
</feature>
<dbReference type="RefSeq" id="WP_091912502.1">
    <property type="nucleotide sequence ID" value="NZ_FNLO01000015.1"/>
</dbReference>
<dbReference type="OrthoDB" id="8687931at2"/>
<evidence type="ECO:0000256" key="1">
    <source>
        <dbReference type="SAM" id="MobiDB-lite"/>
    </source>
</evidence>
<dbReference type="Pfam" id="PF12836">
    <property type="entry name" value="HHH_3"/>
    <property type="match status" value="1"/>
</dbReference>
<dbReference type="PANTHER" id="PTHR21180:SF32">
    <property type="entry name" value="ENDONUCLEASE_EXONUCLEASE_PHOSPHATASE FAMILY DOMAIN-CONTAINING PROTEIN 1"/>
    <property type="match status" value="1"/>
</dbReference>
<accession>A0A1H2PV15</accession>
<dbReference type="STRING" id="1770053.SAMN05216551_1158"/>
<feature type="signal peptide" evidence="2">
    <location>
        <begin position="1"/>
        <end position="20"/>
    </location>
</feature>
<sequence length="109" mass="11034">MFKQTCAFLGALLFAAHAVALDVNTADKAALETMKGLGAAKAQAIVSERDAHGAYKDAADLADRVKGLSTRSVGKLVEQGMTFGGAPAPGKGARAPTAKPPAAQGKPRS</sequence>
<proteinExistence type="predicted"/>
<feature type="region of interest" description="Disordered" evidence="1">
    <location>
        <begin position="80"/>
        <end position="109"/>
    </location>
</feature>
<dbReference type="GO" id="GO:0015628">
    <property type="term" value="P:protein secretion by the type II secretion system"/>
    <property type="evidence" value="ECO:0007669"/>
    <property type="project" value="TreeGrafter"/>
</dbReference>
<name>A0A1H2PV15_9BURK</name>
<dbReference type="AlphaFoldDB" id="A0A1H2PV15"/>
<dbReference type="InterPro" id="IPR010994">
    <property type="entry name" value="RuvA_2-like"/>
</dbReference>
<dbReference type="PANTHER" id="PTHR21180">
    <property type="entry name" value="ENDONUCLEASE/EXONUCLEASE/PHOSPHATASE FAMILY DOMAIN-CONTAINING PROTEIN 1"/>
    <property type="match status" value="1"/>
</dbReference>
<dbReference type="SUPFAM" id="SSF47781">
    <property type="entry name" value="RuvA domain 2-like"/>
    <property type="match status" value="1"/>
</dbReference>
<protein>
    <submittedName>
        <fullName evidence="3">Competence protein ComEA</fullName>
    </submittedName>
</protein>
<evidence type="ECO:0000313" key="3">
    <source>
        <dbReference type="EMBL" id="SDV51085.1"/>
    </source>
</evidence>
<organism evidence="3 4">
    <name type="scientific">Chitinasiproducens palmae</name>
    <dbReference type="NCBI Taxonomy" id="1770053"/>
    <lineage>
        <taxon>Bacteria</taxon>
        <taxon>Pseudomonadati</taxon>
        <taxon>Pseudomonadota</taxon>
        <taxon>Betaproteobacteria</taxon>
        <taxon>Burkholderiales</taxon>
        <taxon>Burkholderiaceae</taxon>
        <taxon>Chitinasiproducens</taxon>
    </lineage>
</organism>
<evidence type="ECO:0000313" key="4">
    <source>
        <dbReference type="Proteomes" id="UP000243719"/>
    </source>
</evidence>
<keyword evidence="4" id="KW-1185">Reference proteome</keyword>
<keyword evidence="2" id="KW-0732">Signal</keyword>
<dbReference type="EMBL" id="FNLO01000015">
    <property type="protein sequence ID" value="SDV51085.1"/>
    <property type="molecule type" value="Genomic_DNA"/>
</dbReference>
<dbReference type="Gene3D" id="1.10.150.280">
    <property type="entry name" value="AF1531-like domain"/>
    <property type="match status" value="1"/>
</dbReference>
<gene>
    <name evidence="3" type="ORF">SAMN05216551_1158</name>
</gene>